<accession>A0A7J6QAX6</accession>
<name>A0A7J6QAX6_PEROL</name>
<evidence type="ECO:0000313" key="2">
    <source>
        <dbReference type="Proteomes" id="UP000574390"/>
    </source>
</evidence>
<organism evidence="1 2">
    <name type="scientific">Perkinsus olseni</name>
    <name type="common">Perkinsus atlanticus</name>
    <dbReference type="NCBI Taxonomy" id="32597"/>
    <lineage>
        <taxon>Eukaryota</taxon>
        <taxon>Sar</taxon>
        <taxon>Alveolata</taxon>
        <taxon>Perkinsozoa</taxon>
        <taxon>Perkinsea</taxon>
        <taxon>Perkinsida</taxon>
        <taxon>Perkinsidae</taxon>
        <taxon>Perkinsus</taxon>
    </lineage>
</organism>
<dbReference type="Proteomes" id="UP000574390">
    <property type="component" value="Unassembled WGS sequence"/>
</dbReference>
<protein>
    <submittedName>
        <fullName evidence="1">Uncharacterized protein</fullName>
    </submittedName>
</protein>
<proteinExistence type="predicted"/>
<reference evidence="1 2" key="1">
    <citation type="submission" date="2020-04" db="EMBL/GenBank/DDBJ databases">
        <title>Perkinsus olseni comparative genomics.</title>
        <authorList>
            <person name="Bogema D.R."/>
        </authorList>
    </citation>
    <scope>NUCLEOTIDE SEQUENCE [LARGE SCALE GENOMIC DNA]</scope>
    <source>
        <strain evidence="1">ATCC PRA-205</strain>
    </source>
</reference>
<gene>
    <name evidence="1" type="ORF">FOZ62_003953</name>
</gene>
<dbReference type="AlphaFoldDB" id="A0A7J6QAX6"/>
<evidence type="ECO:0000313" key="1">
    <source>
        <dbReference type="EMBL" id="KAF4705709.1"/>
    </source>
</evidence>
<comment type="caution">
    <text evidence="1">The sequence shown here is derived from an EMBL/GenBank/DDBJ whole genome shotgun (WGS) entry which is preliminary data.</text>
</comment>
<sequence length="177" mass="18984">MSLMIKMVVSVMTHKGPRLSGASYDLCCRGGVEHEEVCANVSSSALPPAFTWGVFYESGCCDLVMEGDDRRLVFFNIGANDGGSVGKFLNPHDHPRSVISAIVIHEVLAGASRGGSVTCRRLQGWLQRFPPSKTTMHAIEPNPIHRGALEGLPEMYPNHTVVVLPAAAGVAGEKETL</sequence>
<dbReference type="EMBL" id="JABANM010030762">
    <property type="protein sequence ID" value="KAF4705709.1"/>
    <property type="molecule type" value="Genomic_DNA"/>
</dbReference>